<sequence>MYQVSDMKISHGVLYLNVDGTEIEKELKQISPTLAKALSTEQSAFEVSPSGYGIHWPRINEASEAVPRTFMIHHRALVKRS</sequence>
<evidence type="ECO:0000313" key="1">
    <source>
        <dbReference type="EMBL" id="VFK25894.1"/>
    </source>
</evidence>
<name>A0A450X976_9GAMM</name>
<proteinExistence type="predicted"/>
<gene>
    <name evidence="1" type="ORF">BECKLPF1236A_GA0070988_104982</name>
</gene>
<dbReference type="Gene3D" id="3.30.2020.40">
    <property type="entry name" value="Uncharacterised protein PF10387, DUF2442"/>
    <property type="match status" value="1"/>
</dbReference>
<dbReference type="Pfam" id="PF10387">
    <property type="entry name" value="DUF2442"/>
    <property type="match status" value="1"/>
</dbReference>
<reference evidence="1" key="1">
    <citation type="submission" date="2019-02" db="EMBL/GenBank/DDBJ databases">
        <authorList>
            <person name="Gruber-Vodicka R. H."/>
            <person name="Seah K. B. B."/>
        </authorList>
    </citation>
    <scope>NUCLEOTIDE SEQUENCE</scope>
    <source>
        <strain evidence="1">BECK_S312</strain>
    </source>
</reference>
<accession>A0A450X976</accession>
<dbReference type="EMBL" id="CAADFM010000498">
    <property type="protein sequence ID" value="VFK25894.1"/>
    <property type="molecule type" value="Genomic_DNA"/>
</dbReference>
<protein>
    <recommendedName>
        <fullName evidence="2">DUF2442 domain-containing protein</fullName>
    </recommendedName>
</protein>
<organism evidence="1">
    <name type="scientific">Candidatus Kentrum sp. LPFa</name>
    <dbReference type="NCBI Taxonomy" id="2126335"/>
    <lineage>
        <taxon>Bacteria</taxon>
        <taxon>Pseudomonadati</taxon>
        <taxon>Pseudomonadota</taxon>
        <taxon>Gammaproteobacteria</taxon>
        <taxon>Candidatus Kentrum</taxon>
    </lineage>
</organism>
<dbReference type="AlphaFoldDB" id="A0A450X976"/>
<evidence type="ECO:0008006" key="2">
    <source>
        <dbReference type="Google" id="ProtNLM"/>
    </source>
</evidence>
<dbReference type="InterPro" id="IPR018841">
    <property type="entry name" value="DUF2442"/>
</dbReference>